<dbReference type="AlphaFoldDB" id="A0A1I0ETU8"/>
<dbReference type="RefSeq" id="WP_143082164.1">
    <property type="nucleotide sequence ID" value="NZ_FOHX01000003.1"/>
</dbReference>
<gene>
    <name evidence="1" type="ORF">SAMN05421811_103198</name>
</gene>
<reference evidence="1 2" key="1">
    <citation type="submission" date="2016-10" db="EMBL/GenBank/DDBJ databases">
        <authorList>
            <person name="de Groot N.N."/>
        </authorList>
    </citation>
    <scope>NUCLEOTIDE SEQUENCE [LARGE SCALE GENOMIC DNA]</scope>
    <source>
        <strain evidence="1 2">CGMCC 4.5598</strain>
    </source>
</reference>
<keyword evidence="2" id="KW-1185">Reference proteome</keyword>
<organism evidence="1 2">
    <name type="scientific">Nonomuraea wenchangensis</name>
    <dbReference type="NCBI Taxonomy" id="568860"/>
    <lineage>
        <taxon>Bacteria</taxon>
        <taxon>Bacillati</taxon>
        <taxon>Actinomycetota</taxon>
        <taxon>Actinomycetes</taxon>
        <taxon>Streptosporangiales</taxon>
        <taxon>Streptosporangiaceae</taxon>
        <taxon>Nonomuraea</taxon>
    </lineage>
</organism>
<dbReference type="OrthoDB" id="4336371at2"/>
<dbReference type="Proteomes" id="UP000199361">
    <property type="component" value="Unassembled WGS sequence"/>
</dbReference>
<evidence type="ECO:0000313" key="2">
    <source>
        <dbReference type="Proteomes" id="UP000199361"/>
    </source>
</evidence>
<name>A0A1I0ETU8_9ACTN</name>
<sequence length="94" mass="10738">MGMQIIKQPSGQFAIFDSVTDTVIVWDATEEEVVEYFAERAADRAREDARRQVSHVAAGNPRKAYFQFAMTWDEALTKDRKHGGTAWKECQQRG</sequence>
<proteinExistence type="predicted"/>
<protein>
    <submittedName>
        <fullName evidence="1">Uncharacterized protein</fullName>
    </submittedName>
</protein>
<dbReference type="STRING" id="568860.SAMN05421811_103198"/>
<accession>A0A1I0ETU8</accession>
<dbReference type="EMBL" id="FOHX01000003">
    <property type="protein sequence ID" value="SET48818.1"/>
    <property type="molecule type" value="Genomic_DNA"/>
</dbReference>
<evidence type="ECO:0000313" key="1">
    <source>
        <dbReference type="EMBL" id="SET48818.1"/>
    </source>
</evidence>